<sequence>SLLSLPADLEEAAFIDGASRLTVYRRVILPLIKPALATLGVLSFMDAWNAFLWPLFVIRNTRLMTLPVGLATLHGRYLTEWNLVMAGTVIAVLPMVAVFLLAQKYFVKGVVFAGIKR</sequence>
<dbReference type="SUPFAM" id="SSF161098">
    <property type="entry name" value="MetI-like"/>
    <property type="match status" value="1"/>
</dbReference>
<feature type="domain" description="ABC transmembrane type-1" evidence="8">
    <location>
        <begin position="1"/>
        <end position="102"/>
    </location>
</feature>
<dbReference type="AlphaFoldDB" id="X1IYA1"/>
<comment type="subcellular location">
    <subcellularLocation>
        <location evidence="1">Cell membrane</location>
        <topology evidence="1">Multi-pass membrane protein</topology>
    </subcellularLocation>
</comment>
<accession>X1IYA1</accession>
<dbReference type="GO" id="GO:0005886">
    <property type="term" value="C:plasma membrane"/>
    <property type="evidence" value="ECO:0007669"/>
    <property type="project" value="UniProtKB-SubCell"/>
</dbReference>
<evidence type="ECO:0000259" key="8">
    <source>
        <dbReference type="PROSITE" id="PS50928"/>
    </source>
</evidence>
<feature type="non-terminal residue" evidence="9">
    <location>
        <position position="1"/>
    </location>
</feature>
<keyword evidence="6 7" id="KW-0472">Membrane</keyword>
<proteinExistence type="predicted"/>
<keyword evidence="5 7" id="KW-1133">Transmembrane helix</keyword>
<dbReference type="PROSITE" id="PS50928">
    <property type="entry name" value="ABC_TM1"/>
    <property type="match status" value="1"/>
</dbReference>
<evidence type="ECO:0000256" key="2">
    <source>
        <dbReference type="ARBA" id="ARBA00022448"/>
    </source>
</evidence>
<evidence type="ECO:0000256" key="1">
    <source>
        <dbReference type="ARBA" id="ARBA00004651"/>
    </source>
</evidence>
<feature type="transmembrane region" description="Helical" evidence="7">
    <location>
        <begin position="83"/>
        <end position="102"/>
    </location>
</feature>
<protein>
    <recommendedName>
        <fullName evidence="8">ABC transmembrane type-1 domain-containing protein</fullName>
    </recommendedName>
</protein>
<keyword evidence="4 7" id="KW-0812">Transmembrane</keyword>
<evidence type="ECO:0000256" key="6">
    <source>
        <dbReference type="ARBA" id="ARBA00023136"/>
    </source>
</evidence>
<evidence type="ECO:0000256" key="3">
    <source>
        <dbReference type="ARBA" id="ARBA00022475"/>
    </source>
</evidence>
<comment type="caution">
    <text evidence="9">The sequence shown here is derived from an EMBL/GenBank/DDBJ whole genome shotgun (WGS) entry which is preliminary data.</text>
</comment>
<gene>
    <name evidence="9" type="ORF">S03H2_56274</name>
</gene>
<dbReference type="PANTHER" id="PTHR43744">
    <property type="entry name" value="ABC TRANSPORTER PERMEASE PROTEIN MG189-RELATED-RELATED"/>
    <property type="match status" value="1"/>
</dbReference>
<feature type="transmembrane region" description="Helical" evidence="7">
    <location>
        <begin position="35"/>
        <end position="56"/>
    </location>
</feature>
<dbReference type="PANTHER" id="PTHR43744:SF12">
    <property type="entry name" value="ABC TRANSPORTER PERMEASE PROTEIN MG189-RELATED"/>
    <property type="match status" value="1"/>
</dbReference>
<reference evidence="9" key="1">
    <citation type="journal article" date="2014" name="Front. Microbiol.">
        <title>High frequency of phylogenetically diverse reductive dehalogenase-homologous genes in deep subseafloor sedimentary metagenomes.</title>
        <authorList>
            <person name="Kawai M."/>
            <person name="Futagami T."/>
            <person name="Toyoda A."/>
            <person name="Takaki Y."/>
            <person name="Nishi S."/>
            <person name="Hori S."/>
            <person name="Arai W."/>
            <person name="Tsubouchi T."/>
            <person name="Morono Y."/>
            <person name="Uchiyama I."/>
            <person name="Ito T."/>
            <person name="Fujiyama A."/>
            <person name="Inagaki F."/>
            <person name="Takami H."/>
        </authorList>
    </citation>
    <scope>NUCLEOTIDE SEQUENCE</scope>
    <source>
        <strain evidence="9">Expedition CK06-06</strain>
    </source>
</reference>
<keyword evidence="3" id="KW-1003">Cell membrane</keyword>
<dbReference type="CDD" id="cd06261">
    <property type="entry name" value="TM_PBP2"/>
    <property type="match status" value="1"/>
</dbReference>
<evidence type="ECO:0000313" key="9">
    <source>
        <dbReference type="EMBL" id="GAH86702.1"/>
    </source>
</evidence>
<dbReference type="InterPro" id="IPR035906">
    <property type="entry name" value="MetI-like_sf"/>
</dbReference>
<dbReference type="GO" id="GO:0055085">
    <property type="term" value="P:transmembrane transport"/>
    <property type="evidence" value="ECO:0007669"/>
    <property type="project" value="InterPro"/>
</dbReference>
<evidence type="ECO:0000256" key="7">
    <source>
        <dbReference type="SAM" id="Phobius"/>
    </source>
</evidence>
<dbReference type="EMBL" id="BARU01035988">
    <property type="protein sequence ID" value="GAH86702.1"/>
    <property type="molecule type" value="Genomic_DNA"/>
</dbReference>
<keyword evidence="2" id="KW-0813">Transport</keyword>
<organism evidence="9">
    <name type="scientific">marine sediment metagenome</name>
    <dbReference type="NCBI Taxonomy" id="412755"/>
    <lineage>
        <taxon>unclassified sequences</taxon>
        <taxon>metagenomes</taxon>
        <taxon>ecological metagenomes</taxon>
    </lineage>
</organism>
<evidence type="ECO:0000256" key="5">
    <source>
        <dbReference type="ARBA" id="ARBA00022989"/>
    </source>
</evidence>
<dbReference type="Gene3D" id="1.10.3720.10">
    <property type="entry name" value="MetI-like"/>
    <property type="match status" value="1"/>
</dbReference>
<dbReference type="Pfam" id="PF00528">
    <property type="entry name" value="BPD_transp_1"/>
    <property type="match status" value="1"/>
</dbReference>
<name>X1IYA1_9ZZZZ</name>
<dbReference type="InterPro" id="IPR000515">
    <property type="entry name" value="MetI-like"/>
</dbReference>
<evidence type="ECO:0000256" key="4">
    <source>
        <dbReference type="ARBA" id="ARBA00022692"/>
    </source>
</evidence>